<dbReference type="GO" id="GO:0021952">
    <property type="term" value="P:central nervous system projection neuron axonogenesis"/>
    <property type="evidence" value="ECO:0007669"/>
    <property type="project" value="TreeGrafter"/>
</dbReference>
<dbReference type="InterPro" id="IPR011990">
    <property type="entry name" value="TPR-like_helical_dom_sf"/>
</dbReference>
<evidence type="ECO:0000256" key="4">
    <source>
        <dbReference type="ARBA" id="ARBA00022490"/>
    </source>
</evidence>
<evidence type="ECO:0000256" key="2">
    <source>
        <dbReference type="ARBA" id="ARBA00010305"/>
    </source>
</evidence>
<name>A0A9Q0NHI3_9DIPT</name>
<organism evidence="6 7">
    <name type="scientific">Pseudolycoriella hygida</name>
    <dbReference type="NCBI Taxonomy" id="35572"/>
    <lineage>
        <taxon>Eukaryota</taxon>
        <taxon>Metazoa</taxon>
        <taxon>Ecdysozoa</taxon>
        <taxon>Arthropoda</taxon>
        <taxon>Hexapoda</taxon>
        <taxon>Insecta</taxon>
        <taxon>Pterygota</taxon>
        <taxon>Neoptera</taxon>
        <taxon>Endopterygota</taxon>
        <taxon>Diptera</taxon>
        <taxon>Nematocera</taxon>
        <taxon>Sciaroidea</taxon>
        <taxon>Sciaridae</taxon>
        <taxon>Pseudolycoriella</taxon>
    </lineage>
</organism>
<dbReference type="GO" id="GO:1990535">
    <property type="term" value="P:neuron projection maintenance"/>
    <property type="evidence" value="ECO:0007669"/>
    <property type="project" value="TreeGrafter"/>
</dbReference>
<dbReference type="GO" id="GO:0000226">
    <property type="term" value="P:microtubule cytoskeleton organization"/>
    <property type="evidence" value="ECO:0007669"/>
    <property type="project" value="TreeGrafter"/>
</dbReference>
<comment type="caution">
    <text evidence="6">The sequence shown here is derived from an EMBL/GenBank/DDBJ whole genome shotgun (WGS) entry which is preliminary data.</text>
</comment>
<evidence type="ECO:0000256" key="1">
    <source>
        <dbReference type="ARBA" id="ARBA00004245"/>
    </source>
</evidence>
<dbReference type="InterPro" id="IPR022083">
    <property type="entry name" value="KBP"/>
</dbReference>
<protein>
    <recommendedName>
        <fullName evidence="3">KIF-binding protein</fullName>
    </recommendedName>
</protein>
<dbReference type="Pfam" id="PF12309">
    <property type="entry name" value="KBP_C"/>
    <property type="match status" value="1"/>
</dbReference>
<keyword evidence="4" id="KW-0963">Cytoplasm</keyword>
<dbReference type="OrthoDB" id="409897at2759"/>
<reference evidence="6" key="1">
    <citation type="submission" date="2022-07" db="EMBL/GenBank/DDBJ databases">
        <authorList>
            <person name="Trinca V."/>
            <person name="Uliana J.V.C."/>
            <person name="Torres T.T."/>
            <person name="Ward R.J."/>
            <person name="Monesi N."/>
        </authorList>
    </citation>
    <scope>NUCLEOTIDE SEQUENCE</scope>
    <source>
        <strain evidence="6">HSMRA1968</strain>
        <tissue evidence="6">Whole embryos</tissue>
    </source>
</reference>
<evidence type="ECO:0000256" key="3">
    <source>
        <dbReference type="ARBA" id="ARBA00016840"/>
    </source>
</evidence>
<evidence type="ECO:0000256" key="5">
    <source>
        <dbReference type="ARBA" id="ARBA00023212"/>
    </source>
</evidence>
<dbReference type="AlphaFoldDB" id="A0A9Q0NHI3"/>
<dbReference type="Proteomes" id="UP001151699">
    <property type="component" value="Chromosome A"/>
</dbReference>
<accession>A0A9Q0NHI3</accession>
<gene>
    <name evidence="6" type="ORF">Bhyg_05016</name>
</gene>
<keyword evidence="5" id="KW-0206">Cytoskeleton</keyword>
<dbReference type="EMBL" id="WJQU01000001">
    <property type="protein sequence ID" value="KAJ6649776.1"/>
    <property type="molecule type" value="Genomic_DNA"/>
</dbReference>
<dbReference type="PANTHER" id="PTHR46321:SF1">
    <property type="entry name" value="KIF-BINDING PROTEIN"/>
    <property type="match status" value="1"/>
</dbReference>
<evidence type="ECO:0000313" key="6">
    <source>
        <dbReference type="EMBL" id="KAJ6649776.1"/>
    </source>
</evidence>
<sequence length="591" mass="69230">MIISKEQLSDYKEKYEEVENLVEVDSKHDPQTEPFRSHYKAMDILVEMQHNLKNLLNDLPDDEVHESRRLLLYILGYLYKDSGRICLWTQELASGETYLLKCIELLEPYKMNPECVNAYLGALNQIGILWSNRNDAPKSREYLEQADKLYKDFKASSKVPFTIYDLFGSKDEIEQGKGVNTLEQTYTLTLYYLAQILGVLGDLHLSASLCHRTLQRQLEFNDYEHVDWALNAATLSQYFFQNDRNTESRHHLAAASYIMGKYESQMLQPEMSEDERSAVLEVFNHRSADINRCWAKYGLNLLAESKNRLMRDDDGDGLQIQKDIQKIALNEQCKFESLDIGAFEDVITDQYALMYDDAKPIFLAIQNWLNKAKEYYTLDSEASEYAKIVQDQASAYKCLAFYDFDDGNRCKLHKRQADLLESLLTMNPTYYLNICREVWFELGSTYSTMMDIKLEAFEKLKIQENPRPHVLNKINLLCQKSIKKFQEFIESYNDKDTNELKKNIPSDELQPILFAYFQVGRLYYKIITPDKKSQVANVTNCLKYYTMFMKTNDENKEIAEHFKQEYSVCREMVELLPLKIMKLRSEIERGT</sequence>
<dbReference type="Gene3D" id="1.25.40.10">
    <property type="entry name" value="Tetratricopeptide repeat domain"/>
    <property type="match status" value="1"/>
</dbReference>
<evidence type="ECO:0000313" key="7">
    <source>
        <dbReference type="Proteomes" id="UP001151699"/>
    </source>
</evidence>
<comment type="similarity">
    <text evidence="2">Belongs to the KIF-binding protein family.</text>
</comment>
<dbReference type="PANTHER" id="PTHR46321">
    <property type="entry name" value="KIF1-BINDING PROTEIN"/>
    <property type="match status" value="1"/>
</dbReference>
<keyword evidence="7" id="KW-1185">Reference proteome</keyword>
<dbReference type="GO" id="GO:0005856">
    <property type="term" value="C:cytoskeleton"/>
    <property type="evidence" value="ECO:0007669"/>
    <property type="project" value="UniProtKB-SubCell"/>
</dbReference>
<comment type="subcellular location">
    <subcellularLocation>
        <location evidence="1">Cytoplasm</location>
        <location evidence="1">Cytoskeleton</location>
    </subcellularLocation>
</comment>
<proteinExistence type="inferred from homology"/>